<dbReference type="EMBL" id="JBHSFP010000037">
    <property type="protein sequence ID" value="MFC4535934.1"/>
    <property type="molecule type" value="Genomic_DNA"/>
</dbReference>
<protein>
    <submittedName>
        <fullName evidence="4">SDR family NAD(P)-dependent oxidoreductase</fullName>
        <ecNumber evidence="4">1.1.1.-</ecNumber>
    </submittedName>
</protein>
<dbReference type="RefSeq" id="WP_380849451.1">
    <property type="nucleotide sequence ID" value="NZ_JBHSFP010000037.1"/>
</dbReference>
<dbReference type="PANTHER" id="PTHR42760:SF40">
    <property type="entry name" value="3-OXOACYL-[ACYL-CARRIER-PROTEIN] REDUCTASE, CHLOROPLASTIC"/>
    <property type="match status" value="1"/>
</dbReference>
<keyword evidence="5" id="KW-1185">Reference proteome</keyword>
<evidence type="ECO:0000313" key="4">
    <source>
        <dbReference type="EMBL" id="MFC4535934.1"/>
    </source>
</evidence>
<dbReference type="EC" id="1.1.1.-" evidence="4"/>
<dbReference type="Proteomes" id="UP001596004">
    <property type="component" value="Unassembled WGS sequence"/>
</dbReference>
<comment type="caution">
    <text evidence="4">The sequence shown here is derived from an EMBL/GenBank/DDBJ whole genome shotgun (WGS) entry which is preliminary data.</text>
</comment>
<accession>A0ABV9CS71</accession>
<evidence type="ECO:0000313" key="5">
    <source>
        <dbReference type="Proteomes" id="UP001596004"/>
    </source>
</evidence>
<evidence type="ECO:0000256" key="1">
    <source>
        <dbReference type="ARBA" id="ARBA00006484"/>
    </source>
</evidence>
<organism evidence="4 5">
    <name type="scientific">Sphaerisporangium dianthi</name>
    <dbReference type="NCBI Taxonomy" id="1436120"/>
    <lineage>
        <taxon>Bacteria</taxon>
        <taxon>Bacillati</taxon>
        <taxon>Actinomycetota</taxon>
        <taxon>Actinomycetes</taxon>
        <taxon>Streptosporangiales</taxon>
        <taxon>Streptosporangiaceae</taxon>
        <taxon>Sphaerisporangium</taxon>
    </lineage>
</organism>
<feature type="region of interest" description="Disordered" evidence="3">
    <location>
        <begin position="79"/>
        <end position="104"/>
    </location>
</feature>
<reference evidence="5" key="1">
    <citation type="journal article" date="2019" name="Int. J. Syst. Evol. Microbiol.">
        <title>The Global Catalogue of Microorganisms (GCM) 10K type strain sequencing project: providing services to taxonomists for standard genome sequencing and annotation.</title>
        <authorList>
            <consortium name="The Broad Institute Genomics Platform"/>
            <consortium name="The Broad Institute Genome Sequencing Center for Infectious Disease"/>
            <person name="Wu L."/>
            <person name="Ma J."/>
        </authorList>
    </citation>
    <scope>NUCLEOTIDE SEQUENCE [LARGE SCALE GENOMIC DNA]</scope>
    <source>
        <strain evidence="5">CGMCC 4.7132</strain>
    </source>
</reference>
<dbReference type="PRINTS" id="PR00080">
    <property type="entry name" value="SDRFAMILY"/>
</dbReference>
<comment type="similarity">
    <text evidence="1 2">Belongs to the short-chain dehydrogenases/reductases (SDR) family.</text>
</comment>
<gene>
    <name evidence="4" type="ORF">ACFO60_34650</name>
</gene>
<sequence>MTRTVVVTGGGTGIGYAVASAFAAQGAHVFITGRRESVLSEARSRLGDGVSTVVCDATDPDQIEALRDQLPTTVDVLVNNAGGNRDLDGGPGGPGPGGPQLGAVGLSGQGPRTPDNLHALAAGWRANLEGNLVSAVLMTAALDKQLAPGGAVVHVGSFAADRGAGSYGAAKAGLNSWNLFLARQLGARDITSNVVSPGYIADTEFFRDRNGQQFHDARVAETMNGRAGYPEDIAGAVVFLASPAARHITGQVLNVNGGALTTR</sequence>
<dbReference type="Gene3D" id="3.40.50.720">
    <property type="entry name" value="NAD(P)-binding Rossmann-like Domain"/>
    <property type="match status" value="1"/>
</dbReference>
<evidence type="ECO:0000256" key="3">
    <source>
        <dbReference type="SAM" id="MobiDB-lite"/>
    </source>
</evidence>
<keyword evidence="4" id="KW-0560">Oxidoreductase</keyword>
<name>A0ABV9CS71_9ACTN</name>
<proteinExistence type="inferred from homology"/>
<dbReference type="PANTHER" id="PTHR42760">
    <property type="entry name" value="SHORT-CHAIN DEHYDROGENASES/REDUCTASES FAMILY MEMBER"/>
    <property type="match status" value="1"/>
</dbReference>
<dbReference type="InterPro" id="IPR002347">
    <property type="entry name" value="SDR_fam"/>
</dbReference>
<dbReference type="Pfam" id="PF13561">
    <property type="entry name" value="adh_short_C2"/>
    <property type="match status" value="1"/>
</dbReference>
<dbReference type="InterPro" id="IPR036291">
    <property type="entry name" value="NAD(P)-bd_dom_sf"/>
</dbReference>
<dbReference type="PRINTS" id="PR00081">
    <property type="entry name" value="GDHRDH"/>
</dbReference>
<evidence type="ECO:0000256" key="2">
    <source>
        <dbReference type="RuleBase" id="RU000363"/>
    </source>
</evidence>
<dbReference type="GO" id="GO:0016491">
    <property type="term" value="F:oxidoreductase activity"/>
    <property type="evidence" value="ECO:0007669"/>
    <property type="project" value="UniProtKB-KW"/>
</dbReference>
<dbReference type="CDD" id="cd05233">
    <property type="entry name" value="SDR_c"/>
    <property type="match status" value="1"/>
</dbReference>
<dbReference type="Pfam" id="PF00106">
    <property type="entry name" value="adh_short"/>
    <property type="match status" value="1"/>
</dbReference>
<dbReference type="SUPFAM" id="SSF51735">
    <property type="entry name" value="NAD(P)-binding Rossmann-fold domains"/>
    <property type="match status" value="1"/>
</dbReference>